<dbReference type="Proteomes" id="UP000267223">
    <property type="component" value="Unassembled WGS sequence"/>
</dbReference>
<reference evidence="4 5" key="1">
    <citation type="submission" date="2018-11" db="EMBL/GenBank/DDBJ databases">
        <title>Draft genome sequence of Ferruginibacter sp. BO-59.</title>
        <authorList>
            <person name="Im W.T."/>
        </authorList>
    </citation>
    <scope>NUCLEOTIDE SEQUENCE [LARGE SCALE GENOMIC DNA]</scope>
    <source>
        <strain evidence="4 5">BO-59</strain>
    </source>
</reference>
<dbReference type="InterPro" id="IPR026444">
    <property type="entry name" value="Secre_tail"/>
</dbReference>
<dbReference type="Pfam" id="PF18962">
    <property type="entry name" value="Por_Secre_tail"/>
    <property type="match status" value="1"/>
</dbReference>
<dbReference type="RefSeq" id="WP_123121687.1">
    <property type="nucleotide sequence ID" value="NZ_RJJR01000013.1"/>
</dbReference>
<feature type="region of interest" description="Disordered" evidence="1">
    <location>
        <begin position="74"/>
        <end position="106"/>
    </location>
</feature>
<keyword evidence="5" id="KW-1185">Reference proteome</keyword>
<dbReference type="Gene3D" id="2.60.40.10">
    <property type="entry name" value="Immunoglobulins"/>
    <property type="match status" value="1"/>
</dbReference>
<comment type="caution">
    <text evidence="4">The sequence shown here is derived from an EMBL/GenBank/DDBJ whole genome shotgun (WGS) entry which is preliminary data.</text>
</comment>
<name>A0A3M9NA68_9BACT</name>
<feature type="compositionally biased region" description="Acidic residues" evidence="1">
    <location>
        <begin position="83"/>
        <end position="92"/>
    </location>
</feature>
<evidence type="ECO:0000259" key="3">
    <source>
        <dbReference type="Pfam" id="PF18962"/>
    </source>
</evidence>
<dbReference type="EMBL" id="RJJR01000013">
    <property type="protein sequence ID" value="RNI34626.1"/>
    <property type="molecule type" value="Genomic_DNA"/>
</dbReference>
<dbReference type="NCBIfam" id="TIGR01451">
    <property type="entry name" value="B_ant_repeat"/>
    <property type="match status" value="1"/>
</dbReference>
<feature type="signal peptide" evidence="2">
    <location>
        <begin position="1"/>
        <end position="32"/>
    </location>
</feature>
<proteinExistence type="predicted"/>
<organism evidence="4 5">
    <name type="scientific">Hanamia caeni</name>
    <dbReference type="NCBI Taxonomy" id="2294116"/>
    <lineage>
        <taxon>Bacteria</taxon>
        <taxon>Pseudomonadati</taxon>
        <taxon>Bacteroidota</taxon>
        <taxon>Chitinophagia</taxon>
        <taxon>Chitinophagales</taxon>
        <taxon>Chitinophagaceae</taxon>
        <taxon>Hanamia</taxon>
    </lineage>
</organism>
<dbReference type="AlphaFoldDB" id="A0A3M9NA68"/>
<dbReference type="InterPro" id="IPR047589">
    <property type="entry name" value="DUF11_rpt"/>
</dbReference>
<evidence type="ECO:0000313" key="4">
    <source>
        <dbReference type="EMBL" id="RNI34626.1"/>
    </source>
</evidence>
<dbReference type="NCBIfam" id="TIGR04183">
    <property type="entry name" value="Por_Secre_tail"/>
    <property type="match status" value="1"/>
</dbReference>
<dbReference type="Gene3D" id="2.60.40.740">
    <property type="match status" value="1"/>
</dbReference>
<feature type="domain" description="Secretion system C-terminal sorting" evidence="3">
    <location>
        <begin position="645"/>
        <end position="720"/>
    </location>
</feature>
<evidence type="ECO:0000256" key="2">
    <source>
        <dbReference type="SAM" id="SignalP"/>
    </source>
</evidence>
<protein>
    <submittedName>
        <fullName evidence="4">T9SS C-terminal target domain-containing protein</fullName>
    </submittedName>
</protein>
<gene>
    <name evidence="4" type="ORF">EFY79_15770</name>
</gene>
<feature type="chain" id="PRO_5018249314" evidence="2">
    <location>
        <begin position="33"/>
        <end position="722"/>
    </location>
</feature>
<evidence type="ECO:0000313" key="5">
    <source>
        <dbReference type="Proteomes" id="UP000267223"/>
    </source>
</evidence>
<keyword evidence="2" id="KW-0732">Signal</keyword>
<dbReference type="InterPro" id="IPR013783">
    <property type="entry name" value="Ig-like_fold"/>
</dbReference>
<dbReference type="OrthoDB" id="652131at2"/>
<evidence type="ECO:0000256" key="1">
    <source>
        <dbReference type="SAM" id="MobiDB-lite"/>
    </source>
</evidence>
<sequence>MKFFTPGVRNANKLKRTFIAAFLIIITYSAQAQIRTYSQVYSDNIKGGTTIIGNTLLNIVSNNKVDTFKMNNNRSNGSSAYGNDDEDMENIDIDGNAGNGKATRNSSSADLILPAGTNTIKLARLYWGGRVKDSEFDLSSNQNRTVKIRKGTTDTYSNVTALGLDKTPISNTFGYSEYQAYADITAFIKNNGAGTYEIGNVPLSVGAVSNGGNHGGWSIVVVYENNNEPYNSVRVYDGFQQVYSAGNPTTTTVTLTGLDVPSGTMAADDAKMGVVAWEGDANLTGDFLRINGNTFSNATNASDNPWNGTITDNGKHVTTKNPNYTNQMGIDIDMFNVGSGYGILPNANSVTLQFGTEQDQYYPGVFTFNIKMKDPTITLDKTVTDANKNHLAESGETLTYTLKGANTGVGNASGVIVSDTLPSTISYKPGTLKIISSPGIAPGIQTDKAGDDFAEYISKNGVNSVSFRIGTGATATEGGTLAAGQSYEVQFQVTVNDPGNGKAVPSIMNIARVTSQSDAGVKFVDDGTAIINPEAGPLPVTLVKFTAKLLQSNQVQIDWSTSMELNCKNFIVERSYDGNVFTGVQTIDGNGNSNLLHNYSATDDLHSFTGTTAYYRLKQIDFDGRGYVSKIIPVKLKSAANKTIISPNPFSDYININTQWQNAEIATITIFNVQGKMVVSKQVSLNKGNNDIRIDNLSNLPAGNYYLQLSSATQKIIEKIAK</sequence>
<accession>A0A3M9NA68</accession>